<feature type="domain" description="Methyltransferase" evidence="6">
    <location>
        <begin position="121"/>
        <end position="220"/>
    </location>
</feature>
<dbReference type="PANTHER" id="PTHR43667">
    <property type="entry name" value="CYCLOPROPANE-FATTY-ACYL-PHOSPHOLIPID SYNTHASE"/>
    <property type="match status" value="1"/>
</dbReference>
<feature type="region of interest" description="Disordered" evidence="5">
    <location>
        <begin position="383"/>
        <end position="404"/>
    </location>
</feature>
<keyword evidence="2" id="KW-0808">Transferase</keyword>
<name>A0A0E9NLE5_SAICN</name>
<comment type="caution">
    <text evidence="7">The sequence shown here is derived from an EMBL/GenBank/DDBJ whole genome shotgun (WGS) entry which is preliminary data.</text>
</comment>
<dbReference type="InterPro" id="IPR041698">
    <property type="entry name" value="Methyltransf_25"/>
</dbReference>
<evidence type="ECO:0000313" key="8">
    <source>
        <dbReference type="Proteomes" id="UP000033140"/>
    </source>
</evidence>
<keyword evidence="8" id="KW-1185">Reference proteome</keyword>
<keyword evidence="4" id="KW-0443">Lipid metabolism</keyword>
<dbReference type="Gene3D" id="3.40.50.150">
    <property type="entry name" value="Vaccinia Virus protein VP39"/>
    <property type="match status" value="1"/>
</dbReference>
<evidence type="ECO:0000256" key="1">
    <source>
        <dbReference type="ARBA" id="ARBA00022603"/>
    </source>
</evidence>
<gene>
    <name evidence="7" type="ORF">G7K_4367-t1</name>
</gene>
<proteinExistence type="predicted"/>
<reference evidence="7 8" key="2">
    <citation type="journal article" date="2014" name="J. Gen. Appl. Microbiol.">
        <title>The early diverging ascomycetous budding yeast Saitoella complicata has three histone deacetylases belonging to the Clr6, Hos2, and Rpd3 lineages.</title>
        <authorList>
            <person name="Nishida H."/>
            <person name="Matsumoto T."/>
            <person name="Kondo S."/>
            <person name="Hamamoto M."/>
            <person name="Yoshikawa H."/>
        </authorList>
    </citation>
    <scope>NUCLEOTIDE SEQUENCE [LARGE SCALE GENOMIC DNA]</scope>
    <source>
        <strain evidence="7 8">NRRL Y-17804</strain>
    </source>
</reference>
<dbReference type="GO" id="GO:0032259">
    <property type="term" value="P:methylation"/>
    <property type="evidence" value="ECO:0007669"/>
    <property type="project" value="UniProtKB-KW"/>
</dbReference>
<evidence type="ECO:0000256" key="5">
    <source>
        <dbReference type="SAM" id="MobiDB-lite"/>
    </source>
</evidence>
<keyword evidence="1" id="KW-0489">Methyltransferase</keyword>
<organism evidence="7 8">
    <name type="scientific">Saitoella complicata (strain BCRC 22490 / CBS 7301 / JCM 7358 / NBRC 10748 / NRRL Y-17804)</name>
    <dbReference type="NCBI Taxonomy" id="698492"/>
    <lineage>
        <taxon>Eukaryota</taxon>
        <taxon>Fungi</taxon>
        <taxon>Dikarya</taxon>
        <taxon>Ascomycota</taxon>
        <taxon>Taphrinomycotina</taxon>
        <taxon>Taphrinomycotina incertae sedis</taxon>
        <taxon>Saitoella</taxon>
    </lineage>
</organism>
<dbReference type="SUPFAM" id="SSF53335">
    <property type="entry name" value="S-adenosyl-L-methionine-dependent methyltransferases"/>
    <property type="match status" value="1"/>
</dbReference>
<dbReference type="OMA" id="KMQCAFA"/>
<evidence type="ECO:0000256" key="4">
    <source>
        <dbReference type="ARBA" id="ARBA00023098"/>
    </source>
</evidence>
<dbReference type="InterPro" id="IPR029063">
    <property type="entry name" value="SAM-dependent_MTases_sf"/>
</dbReference>
<dbReference type="AlphaFoldDB" id="A0A0E9NLE5"/>
<reference evidence="7 8" key="3">
    <citation type="journal article" date="2015" name="Genome Announc.">
        <title>Draft Genome Sequence of the Archiascomycetous Yeast Saitoella complicata.</title>
        <authorList>
            <person name="Yamauchi K."/>
            <person name="Kondo S."/>
            <person name="Hamamoto M."/>
            <person name="Takahashi Y."/>
            <person name="Ogura Y."/>
            <person name="Hayashi T."/>
            <person name="Nishida H."/>
        </authorList>
    </citation>
    <scope>NUCLEOTIDE SEQUENCE [LARGE SCALE GENOMIC DNA]</scope>
    <source>
        <strain evidence="7 8">NRRL Y-17804</strain>
    </source>
</reference>
<dbReference type="STRING" id="698492.A0A0E9NLE5"/>
<evidence type="ECO:0000256" key="2">
    <source>
        <dbReference type="ARBA" id="ARBA00022679"/>
    </source>
</evidence>
<keyword evidence="3" id="KW-0949">S-adenosyl-L-methionine</keyword>
<sequence>MPAPFSFPLKCLREALYLWITYRLILYLGYPSTSKSTIATTASIYFTLLLVRRHISQRRCDQPSEAYGLQHALLNHASNSRELWCNMGYWSTATTFTTANLDLLGLLANNADLHPGRRDTVLDLGTGCGTQSIHLLKSYKFESYTSITSHPAQHSVAKRDLLEGYGTGGTRIRVVLGDAANPPPEILSESYTKILALDCAYHFPAPRHQFFERVFGLLEHVGTFALTDIILGDTPSLLEKLKMRALCVVLGVPWANMIPLSEYKTALYRAGFAIDDIDTVDITDDVFAPFAAWIMNTAENRTESGWRMYKIFARVLRWWASSGVVRVIVVRARKGPLHPPSSPAAIITTGNKKEEEARGGSVQRPSVPENGNWIPIERVYDQTQHANGGSGGTTAYPRSHNLYH</sequence>
<evidence type="ECO:0000313" key="7">
    <source>
        <dbReference type="EMBL" id="GAO50235.1"/>
    </source>
</evidence>
<dbReference type="GO" id="GO:0008168">
    <property type="term" value="F:methyltransferase activity"/>
    <property type="evidence" value="ECO:0007669"/>
    <property type="project" value="UniProtKB-KW"/>
</dbReference>
<dbReference type="CDD" id="cd02440">
    <property type="entry name" value="AdoMet_MTases"/>
    <property type="match status" value="1"/>
</dbReference>
<dbReference type="InterPro" id="IPR050723">
    <property type="entry name" value="CFA/CMAS"/>
</dbReference>
<dbReference type="PANTHER" id="PTHR43667:SF1">
    <property type="entry name" value="CYCLOPROPANE-FATTY-ACYL-PHOSPHOLIPID SYNTHASE"/>
    <property type="match status" value="1"/>
</dbReference>
<dbReference type="Proteomes" id="UP000033140">
    <property type="component" value="Unassembled WGS sequence"/>
</dbReference>
<dbReference type="EMBL" id="BACD03000030">
    <property type="protein sequence ID" value="GAO50235.1"/>
    <property type="molecule type" value="Genomic_DNA"/>
</dbReference>
<evidence type="ECO:0000256" key="3">
    <source>
        <dbReference type="ARBA" id="ARBA00022691"/>
    </source>
</evidence>
<feature type="region of interest" description="Disordered" evidence="5">
    <location>
        <begin position="338"/>
        <end position="368"/>
    </location>
</feature>
<accession>A0A0E9NLE5</accession>
<reference evidence="7 8" key="1">
    <citation type="journal article" date="2011" name="J. Gen. Appl. Microbiol.">
        <title>Draft genome sequencing of the enigmatic yeast Saitoella complicata.</title>
        <authorList>
            <person name="Nishida H."/>
            <person name="Hamamoto M."/>
            <person name="Sugiyama J."/>
        </authorList>
    </citation>
    <scope>NUCLEOTIDE SEQUENCE [LARGE SCALE GENOMIC DNA]</scope>
    <source>
        <strain evidence="7 8">NRRL Y-17804</strain>
    </source>
</reference>
<dbReference type="Pfam" id="PF13649">
    <property type="entry name" value="Methyltransf_25"/>
    <property type="match status" value="1"/>
</dbReference>
<protein>
    <recommendedName>
        <fullName evidence="6">Methyltransferase domain-containing protein</fullName>
    </recommendedName>
</protein>
<dbReference type="GO" id="GO:0006629">
    <property type="term" value="P:lipid metabolic process"/>
    <property type="evidence" value="ECO:0007669"/>
    <property type="project" value="UniProtKB-KW"/>
</dbReference>
<evidence type="ECO:0000259" key="6">
    <source>
        <dbReference type="Pfam" id="PF13649"/>
    </source>
</evidence>